<reference evidence="1 2" key="1">
    <citation type="submission" date="2023-03" db="EMBL/GenBank/DDBJ databases">
        <title>High-quality genome of Scylla paramamosain provides insights in environmental adaptation.</title>
        <authorList>
            <person name="Zhang L."/>
        </authorList>
    </citation>
    <scope>NUCLEOTIDE SEQUENCE [LARGE SCALE GENOMIC DNA]</scope>
    <source>
        <strain evidence="1">LZ_2023a</strain>
        <tissue evidence="1">Muscle</tissue>
    </source>
</reference>
<organism evidence="1 2">
    <name type="scientific">Scylla paramamosain</name>
    <name type="common">Mud crab</name>
    <dbReference type="NCBI Taxonomy" id="85552"/>
    <lineage>
        <taxon>Eukaryota</taxon>
        <taxon>Metazoa</taxon>
        <taxon>Ecdysozoa</taxon>
        <taxon>Arthropoda</taxon>
        <taxon>Crustacea</taxon>
        <taxon>Multicrustacea</taxon>
        <taxon>Malacostraca</taxon>
        <taxon>Eumalacostraca</taxon>
        <taxon>Eucarida</taxon>
        <taxon>Decapoda</taxon>
        <taxon>Pleocyemata</taxon>
        <taxon>Brachyura</taxon>
        <taxon>Eubrachyura</taxon>
        <taxon>Portunoidea</taxon>
        <taxon>Portunidae</taxon>
        <taxon>Portuninae</taxon>
        <taxon>Scylla</taxon>
    </lineage>
</organism>
<keyword evidence="2" id="KW-1185">Reference proteome</keyword>
<proteinExistence type="predicted"/>
<accession>A0AAW0UCQ7</accession>
<protein>
    <submittedName>
        <fullName evidence="1">Uncharacterized protein</fullName>
    </submittedName>
</protein>
<gene>
    <name evidence="1" type="ORF">O3P69_004564</name>
</gene>
<name>A0AAW0UCQ7_SCYPA</name>
<comment type="caution">
    <text evidence="1">The sequence shown here is derived from an EMBL/GenBank/DDBJ whole genome shotgun (WGS) entry which is preliminary data.</text>
</comment>
<evidence type="ECO:0000313" key="2">
    <source>
        <dbReference type="Proteomes" id="UP001487740"/>
    </source>
</evidence>
<evidence type="ECO:0000313" key="1">
    <source>
        <dbReference type="EMBL" id="KAK8397840.1"/>
    </source>
</evidence>
<sequence length="228" mass="24696">MFVFVSGWRTAAHRKLGVPSCRARRYRASCVPVCLGEEYSMYQRLLGSTDMDATHGSLSPANSGCIVIFAASPGVGLDMSPQVSPRVSLEITVIPKPRRKWGGVWQRSLVGLVRRAGAWESIVGDSGIIGVAVGGWKVQVEEAEVEGGSCNVRYSLQDFKGASFKSRPAPVTCCQSSPAWPALVRQLPLTADVRRPAGAAYPRPARKHGSPASCKTARNYEADKYTWK</sequence>
<dbReference type="Proteomes" id="UP001487740">
    <property type="component" value="Unassembled WGS sequence"/>
</dbReference>
<dbReference type="AlphaFoldDB" id="A0AAW0UCQ7"/>
<dbReference type="EMBL" id="JARAKH010000013">
    <property type="protein sequence ID" value="KAK8397840.1"/>
    <property type="molecule type" value="Genomic_DNA"/>
</dbReference>